<accession>A0A1V2GFL6</accession>
<dbReference type="EMBL" id="MTPS01000168">
    <property type="protein sequence ID" value="ONG34861.1"/>
    <property type="molecule type" value="Genomic_DNA"/>
</dbReference>
<name>A0A1V2GFL6_ECOLX</name>
<evidence type="ECO:0000256" key="1">
    <source>
        <dbReference type="SAM" id="Coils"/>
    </source>
</evidence>
<evidence type="ECO:0000313" key="3">
    <source>
        <dbReference type="Proteomes" id="UP000188967"/>
    </source>
</evidence>
<comment type="caution">
    <text evidence="2">The sequence shown here is derived from an EMBL/GenBank/DDBJ whole genome shotgun (WGS) entry which is preliminary data.</text>
</comment>
<reference evidence="2 3" key="1">
    <citation type="submission" date="2017-01" db="EMBL/GenBank/DDBJ databases">
        <title>Draft genome sequence of an E. coli strain isolated from human, in Amazon, Brazil.</title>
        <authorList>
            <person name="Moura Q."/>
            <person name="Fernandes M.R."/>
            <person name="Cerdeira L."/>
            <person name="Vianello M."/>
            <person name="Souza T.A."/>
            <person name="Ienne S."/>
            <person name="Lincopan N."/>
        </authorList>
    </citation>
    <scope>NUCLEOTIDE SEQUENCE [LARGE SCALE GENOMIC DNA]</scope>
    <source>
        <strain evidence="2 3">ICBEcBL-II-13</strain>
    </source>
</reference>
<sequence>MCSGEMIMAISSYSTVTDKFATLTKMQDENLNEKNRTQKYSGKIGLSVDDVGKYSVTHKDITNILAGDSQSFLKRSLWEFILDLFPMYHIKEAKQAIIDFVSETGDKADIFNKIKSLADQDQQWRFNATTEFIVDENKDIIVSRVFKININAQDHHIDAEKKTMHSLFSEKISFDIYKHDIHFDEKAFQSGMLKIQFPNDNEKLSVYLKNKIPFENITIDLSALEKEALASLKYCNFKNVTFTGNISYENLNGSVFENCFFEGCKFENVSLISSRCRVKLNNEIPIYGVFKECFLYRCEIKNFNIDTSKIYSVNQDPNVGKPVGAYLFMQSFVYECTLLNGVCKNASIIASSLLCCKIAKLNGAEMDFIGTSFYHKYRCELKYDNHFYMCDFSSSDMTCKRNGIRKDLLDFDPREYFKKDGGKLNLDKHISNLIYVNLFPNMSGGHYINDKYVADDIDKYLKLSNCNLLKTCLGESINGIKLDDCAIDPSTTWLSGNLAANSQIRIPVYMDMKGAIAENGISDFMENLMEVNSWVEEFNNYGKDAISHYEKELLYLQSLLVKLGSFNLDDEGKKYQLNGEAIQYIILNVLYNIEKDIANEIDIDKVNFMHNLYTGFFWQRHYDERNYLKINRSAISNSARFHFHFNFNDLRDIYKDYNNNHEDDNFDKMQKIFLALNEFKERTEINYRDYRKVSKYVDDKVDLFSSIEQYLRWVIEKNNDYNKENYGDIKDKYAKLIVERNDLVDTKDQLIKEGFYLNNKDNKDKKDAERINEIKGIIKVIDGKIPNISKEILHLKDETERLEKEYQQENTLNDVVQNIRSWLKENENMVKAIKKIDTE</sequence>
<protein>
    <submittedName>
        <fullName evidence="2">Type III effector protein</fullName>
    </submittedName>
</protein>
<proteinExistence type="predicted"/>
<feature type="coiled-coil region" evidence="1">
    <location>
        <begin position="785"/>
        <end position="812"/>
    </location>
</feature>
<dbReference type="Gene3D" id="2.160.20.80">
    <property type="entry name" value="E3 ubiquitin-protein ligase SopA"/>
    <property type="match status" value="1"/>
</dbReference>
<evidence type="ECO:0000313" key="2">
    <source>
        <dbReference type="EMBL" id="ONG34861.1"/>
    </source>
</evidence>
<keyword evidence="1" id="KW-0175">Coiled coil</keyword>
<organism evidence="2 3">
    <name type="scientific">Escherichia coli</name>
    <dbReference type="NCBI Taxonomy" id="562"/>
    <lineage>
        <taxon>Bacteria</taxon>
        <taxon>Pseudomonadati</taxon>
        <taxon>Pseudomonadota</taxon>
        <taxon>Gammaproteobacteria</taxon>
        <taxon>Enterobacterales</taxon>
        <taxon>Enterobacteriaceae</taxon>
        <taxon>Escherichia</taxon>
    </lineage>
</organism>
<dbReference type="Proteomes" id="UP000188967">
    <property type="component" value="Unassembled WGS sequence"/>
</dbReference>
<gene>
    <name evidence="2" type="ORF">BXT93_11145</name>
</gene>
<dbReference type="AlphaFoldDB" id="A0A1V2GFL6"/>